<proteinExistence type="inferred from homology"/>
<dbReference type="Gene3D" id="2.170.130.10">
    <property type="entry name" value="TonB-dependent receptor, plug domain"/>
    <property type="match status" value="1"/>
</dbReference>
<feature type="chain" id="PRO_5045284163" evidence="12">
    <location>
        <begin position="19"/>
        <end position="1156"/>
    </location>
</feature>
<dbReference type="Pfam" id="PF07715">
    <property type="entry name" value="Plug"/>
    <property type="match status" value="1"/>
</dbReference>
<dbReference type="Proteomes" id="UP000646484">
    <property type="component" value="Unassembled WGS sequence"/>
</dbReference>
<dbReference type="InterPro" id="IPR023997">
    <property type="entry name" value="TonB-dep_OMP_SusC/RagA_CS"/>
</dbReference>
<evidence type="ECO:0000256" key="2">
    <source>
        <dbReference type="ARBA" id="ARBA00022448"/>
    </source>
</evidence>
<organism evidence="16 17">
    <name type="scientific">Butyricimonas hominis</name>
    <dbReference type="NCBI Taxonomy" id="2763032"/>
    <lineage>
        <taxon>Bacteria</taxon>
        <taxon>Pseudomonadati</taxon>
        <taxon>Bacteroidota</taxon>
        <taxon>Bacteroidia</taxon>
        <taxon>Bacteroidales</taxon>
        <taxon>Odoribacteraceae</taxon>
        <taxon>Butyricimonas</taxon>
    </lineage>
</organism>
<evidence type="ECO:0000256" key="7">
    <source>
        <dbReference type="ARBA" id="ARBA00023077"/>
    </source>
</evidence>
<keyword evidence="2 10" id="KW-0813">Transport</keyword>
<evidence type="ECO:0000256" key="1">
    <source>
        <dbReference type="ARBA" id="ARBA00004571"/>
    </source>
</evidence>
<reference evidence="16 17" key="1">
    <citation type="submission" date="2020-08" db="EMBL/GenBank/DDBJ databases">
        <title>Genome public.</title>
        <authorList>
            <person name="Liu C."/>
            <person name="Sun Q."/>
        </authorList>
    </citation>
    <scope>NUCLEOTIDE SEQUENCE [LARGE SCALE GENOMIC DNA]</scope>
    <source>
        <strain evidence="16 17">NSJ-56</strain>
    </source>
</reference>
<sequence>MTRLLTVFLFVMSMNVSASLYSQNKTVSLKLNGATLEEVIQSLKLQTDYGFFYNIDNKDIKSVRNISIDVKDMALEDVLLHVLKGTNLTYSIVNNVVILNTKNPVVTRDSVQKEHVLVGRVIDEKKEPIPGVTVRLKNTNIGTATNNKGIFVFRLPITKGALVLSFVGFKTKELEFKLPSDTLRITLEEDLASIDEVTVVAYGERKKREVVGAISSVKADDIKEVPTASIENLLQGRMAGVEINTQSGAPGGGGSVVAIRGYNSLFVGDGRDYGEPLYVIDGVPVHSFTSPITGTNALAEIDPSTIESVEVLKDAASAAIYGSRAGNGVILITTKKGKAGRASFSANVSYSYSILPETPVQTGGRGERAFNFDVMKNEHMAGYNNGEYIFPQNYLDSKTGLGLYDRWWYNAMKRTSGKRQLQDSLNPYYNNSTDWFRYAFRAGEIVNANIQASGGSETINYLVGAGYYTEKGIMYGSDFSRVNLIVNLGTQPARNLSLDTRLYFAYTDRSRGAGTGGTMSGSKIERLTVDPKTTSSLLAAGGINEEKLLEELNTSIEKNESYRLRANLNLRYQLYKGLNLSVLGSLDYNQGMRNNFRPSTLDPTNGLSSSIGEVDRNLLILNENMLTYKTSFNEKHNIDALFGISYQSDQNDYIAAKGLGGASDKIHYIVDEGTSVEVNGQTIYLKEAKTDRTEKVLVSYYARLAYNYMQRYLFEATWRKDGSSVFGNKVRWATFPSAAVGWAFSEESFLEDVSWLNFGKIRASWGRSGQQFGQAYLAHGVMVPNGTFLGQTTISPNPMGGMINRRLTWEESDQYDLGLDMDMFDYRIKFKLDYYYKLTKGLLYYVPLGGNWSFMTNQWQNAMRVSNEGLELELEADIFRETAVSWRMKFNISRNWNLFKKSYTGRDVEKYVIGRPLYSIFLYEDDGYYQTDDEIPYVYDQRGYKHKMYVGANGSGNAATRYEEGTRRILDIDGDGMIGAGDMVYQGSALPLAYGGWVNEVKWKGFDVNILFTYSLGRKMYRTYNHKSLTGNPDVPILENVGKVSFWEKEGDITDYPRKAAYSDILQQFGGTLASNLEKVSYIKLKQFTIGYDVPKQVVKKLKLSGVRLFFTGENLFTLTNYSGLDPEVVDMYSGMDDFNYYPLARKISLGLTVNF</sequence>
<feature type="domain" description="TonB-dependent receptor-like beta-barrel" evidence="13">
    <location>
        <begin position="559"/>
        <end position="922"/>
    </location>
</feature>
<keyword evidence="9 10" id="KW-0998">Cell outer membrane</keyword>
<evidence type="ECO:0000256" key="11">
    <source>
        <dbReference type="RuleBase" id="RU003357"/>
    </source>
</evidence>
<keyword evidence="3 10" id="KW-1134">Transmembrane beta strand</keyword>
<keyword evidence="5 10" id="KW-0812">Transmembrane</keyword>
<feature type="signal peptide" evidence="12">
    <location>
        <begin position="1"/>
        <end position="18"/>
    </location>
</feature>
<evidence type="ECO:0000256" key="6">
    <source>
        <dbReference type="ARBA" id="ARBA00023004"/>
    </source>
</evidence>
<dbReference type="SUPFAM" id="SSF56935">
    <property type="entry name" value="Porins"/>
    <property type="match status" value="1"/>
</dbReference>
<dbReference type="Pfam" id="PF00593">
    <property type="entry name" value="TonB_dep_Rec_b-barrel"/>
    <property type="match status" value="1"/>
</dbReference>
<dbReference type="InterPro" id="IPR037066">
    <property type="entry name" value="Plug_dom_sf"/>
</dbReference>
<evidence type="ECO:0000259" key="14">
    <source>
        <dbReference type="Pfam" id="PF07660"/>
    </source>
</evidence>
<feature type="domain" description="Secretin/TonB short N-terminal" evidence="14">
    <location>
        <begin position="56"/>
        <end position="99"/>
    </location>
</feature>
<dbReference type="NCBIfam" id="TIGR04056">
    <property type="entry name" value="OMP_RagA_SusC"/>
    <property type="match status" value="1"/>
</dbReference>
<evidence type="ECO:0000313" key="17">
    <source>
        <dbReference type="Proteomes" id="UP000646484"/>
    </source>
</evidence>
<evidence type="ECO:0000256" key="3">
    <source>
        <dbReference type="ARBA" id="ARBA00022452"/>
    </source>
</evidence>
<accession>A0ABR7D101</accession>
<dbReference type="PROSITE" id="PS00018">
    <property type="entry name" value="EF_HAND_1"/>
    <property type="match status" value="1"/>
</dbReference>
<evidence type="ECO:0000256" key="9">
    <source>
        <dbReference type="ARBA" id="ARBA00023237"/>
    </source>
</evidence>
<dbReference type="InterPro" id="IPR012910">
    <property type="entry name" value="Plug_dom"/>
</dbReference>
<evidence type="ECO:0000259" key="15">
    <source>
        <dbReference type="Pfam" id="PF07715"/>
    </source>
</evidence>
<keyword evidence="4" id="KW-0410">Iron transport</keyword>
<dbReference type="InterPro" id="IPR023996">
    <property type="entry name" value="TonB-dep_OMP_SusC/RagA"/>
</dbReference>
<keyword evidence="4" id="KW-0406">Ion transport</keyword>
<comment type="caution">
    <text evidence="16">The sequence shown here is derived from an EMBL/GenBank/DDBJ whole genome shotgun (WGS) entry which is preliminary data.</text>
</comment>
<dbReference type="Pfam" id="PF13715">
    <property type="entry name" value="CarbopepD_reg_2"/>
    <property type="match status" value="1"/>
</dbReference>
<protein>
    <submittedName>
        <fullName evidence="16">SusC/RagA family TonB-linked outer membrane protein</fullName>
    </submittedName>
</protein>
<dbReference type="EMBL" id="JACOOH010000004">
    <property type="protein sequence ID" value="MBC5621609.1"/>
    <property type="molecule type" value="Genomic_DNA"/>
</dbReference>
<keyword evidence="12" id="KW-0732">Signal</keyword>
<dbReference type="Gene3D" id="2.40.170.20">
    <property type="entry name" value="TonB-dependent receptor, beta-barrel domain"/>
    <property type="match status" value="1"/>
</dbReference>
<dbReference type="SUPFAM" id="SSF49464">
    <property type="entry name" value="Carboxypeptidase regulatory domain-like"/>
    <property type="match status" value="1"/>
</dbReference>
<dbReference type="Gene3D" id="2.60.40.1120">
    <property type="entry name" value="Carboxypeptidase-like, regulatory domain"/>
    <property type="match status" value="1"/>
</dbReference>
<dbReference type="InterPro" id="IPR018247">
    <property type="entry name" value="EF_Hand_1_Ca_BS"/>
</dbReference>
<evidence type="ECO:0000256" key="12">
    <source>
        <dbReference type="SAM" id="SignalP"/>
    </source>
</evidence>
<dbReference type="InterPro" id="IPR008969">
    <property type="entry name" value="CarboxyPept-like_regulatory"/>
</dbReference>
<dbReference type="PROSITE" id="PS52016">
    <property type="entry name" value="TONB_DEPENDENT_REC_3"/>
    <property type="match status" value="1"/>
</dbReference>
<comment type="similarity">
    <text evidence="10 11">Belongs to the TonB-dependent receptor family.</text>
</comment>
<dbReference type="NCBIfam" id="TIGR04057">
    <property type="entry name" value="SusC_RagA_signa"/>
    <property type="match status" value="1"/>
</dbReference>
<evidence type="ECO:0000256" key="8">
    <source>
        <dbReference type="ARBA" id="ARBA00023136"/>
    </source>
</evidence>
<name>A0ABR7D101_9BACT</name>
<dbReference type="InterPro" id="IPR000531">
    <property type="entry name" value="Beta-barrel_TonB"/>
</dbReference>
<dbReference type="InterPro" id="IPR011662">
    <property type="entry name" value="Secretin/TonB_short_N"/>
</dbReference>
<gene>
    <name evidence="16" type="ORF">H8S64_10910</name>
</gene>
<dbReference type="InterPro" id="IPR036942">
    <property type="entry name" value="Beta-barrel_TonB_sf"/>
</dbReference>
<keyword evidence="8 10" id="KW-0472">Membrane</keyword>
<dbReference type="InterPro" id="IPR039426">
    <property type="entry name" value="TonB-dep_rcpt-like"/>
</dbReference>
<evidence type="ECO:0000256" key="4">
    <source>
        <dbReference type="ARBA" id="ARBA00022496"/>
    </source>
</evidence>
<dbReference type="RefSeq" id="WP_176554992.1">
    <property type="nucleotide sequence ID" value="NZ_JACOOH010000004.1"/>
</dbReference>
<dbReference type="Pfam" id="PF07660">
    <property type="entry name" value="STN"/>
    <property type="match status" value="1"/>
</dbReference>
<evidence type="ECO:0000256" key="5">
    <source>
        <dbReference type="ARBA" id="ARBA00022692"/>
    </source>
</evidence>
<keyword evidence="6" id="KW-0408">Iron</keyword>
<evidence type="ECO:0000313" key="16">
    <source>
        <dbReference type="EMBL" id="MBC5621609.1"/>
    </source>
</evidence>
<comment type="subcellular location">
    <subcellularLocation>
        <location evidence="1 10">Cell outer membrane</location>
        <topology evidence="1 10">Multi-pass membrane protein</topology>
    </subcellularLocation>
</comment>
<keyword evidence="17" id="KW-1185">Reference proteome</keyword>
<keyword evidence="7 11" id="KW-0798">TonB box</keyword>
<evidence type="ECO:0000256" key="10">
    <source>
        <dbReference type="PROSITE-ProRule" id="PRU01360"/>
    </source>
</evidence>
<feature type="domain" description="TonB-dependent receptor plug" evidence="15">
    <location>
        <begin position="206"/>
        <end position="329"/>
    </location>
</feature>
<evidence type="ECO:0000259" key="13">
    <source>
        <dbReference type="Pfam" id="PF00593"/>
    </source>
</evidence>